<feature type="binding site" evidence="10">
    <location>
        <position position="183"/>
    </location>
    <ligand>
        <name>Mg(2+)</name>
        <dbReference type="ChEBI" id="CHEBI:18420"/>
    </ligand>
</feature>
<dbReference type="AlphaFoldDB" id="A0A058ZCN9"/>
<evidence type="ECO:0000256" key="7">
    <source>
        <dbReference type="ARBA" id="ARBA00023224"/>
    </source>
</evidence>
<dbReference type="eggNOG" id="KOG0082">
    <property type="taxonomic scope" value="Eukaryota"/>
</dbReference>
<feature type="binding site" evidence="9">
    <location>
        <begin position="152"/>
        <end position="153"/>
    </location>
    <ligand>
        <name>GTP</name>
        <dbReference type="ChEBI" id="CHEBI:37565"/>
    </ligand>
</feature>
<dbReference type="InterPro" id="IPR011025">
    <property type="entry name" value="GproteinA_insert"/>
</dbReference>
<evidence type="ECO:0000256" key="10">
    <source>
        <dbReference type="PIRSR" id="PIRSR601019-2"/>
    </source>
</evidence>
<dbReference type="GO" id="GO:0003924">
    <property type="term" value="F:GTPase activity"/>
    <property type="evidence" value="ECO:0007669"/>
    <property type="project" value="InterPro"/>
</dbReference>
<dbReference type="GO" id="GO:0007188">
    <property type="term" value="P:adenylate cyclase-modulating G protein-coupled receptor signaling pathway"/>
    <property type="evidence" value="ECO:0007669"/>
    <property type="project" value="TreeGrafter"/>
</dbReference>
<evidence type="ECO:0000256" key="6">
    <source>
        <dbReference type="ARBA" id="ARBA00023139"/>
    </source>
</evidence>
<keyword evidence="8" id="KW-0449">Lipoprotein</keyword>
<feature type="binding site" evidence="10">
    <location>
        <position position="47"/>
    </location>
    <ligand>
        <name>Mg(2+)</name>
        <dbReference type="ChEBI" id="CHEBI:18420"/>
    </ligand>
</feature>
<evidence type="ECO:0000256" key="1">
    <source>
        <dbReference type="ARBA" id="ARBA00022707"/>
    </source>
</evidence>
<keyword evidence="6" id="KW-0564">Palmitate</keyword>
<dbReference type="Gene3D" id="3.40.50.300">
    <property type="entry name" value="P-loop containing nucleotide triphosphate hydrolases"/>
    <property type="match status" value="1"/>
</dbReference>
<dbReference type="GO" id="GO:0005834">
    <property type="term" value="C:heterotrimeric G-protein complex"/>
    <property type="evidence" value="ECO:0007669"/>
    <property type="project" value="InterPro"/>
</dbReference>
<evidence type="ECO:0000313" key="11">
    <source>
        <dbReference type="EMBL" id="KCV71698.1"/>
    </source>
</evidence>
<dbReference type="InterPro" id="IPR027417">
    <property type="entry name" value="P-loop_NTPase"/>
</dbReference>
<protein>
    <submittedName>
        <fullName evidence="11">Guanine nucleotide-binding protein G(I) subunit alpha</fullName>
    </submittedName>
</protein>
<name>A0A058ZCN9_FONAL</name>
<dbReference type="GO" id="GO:0046872">
    <property type="term" value="F:metal ion binding"/>
    <property type="evidence" value="ECO:0007669"/>
    <property type="project" value="UniProtKB-KW"/>
</dbReference>
<dbReference type="GO" id="GO:0005737">
    <property type="term" value="C:cytoplasm"/>
    <property type="evidence" value="ECO:0007669"/>
    <property type="project" value="UniProtKB-ARBA"/>
</dbReference>
<dbReference type="STRING" id="691883.A0A058ZCN9"/>
<dbReference type="SMART" id="SM00275">
    <property type="entry name" value="G_alpha"/>
    <property type="match status" value="1"/>
</dbReference>
<keyword evidence="5 9" id="KW-0342">GTP-binding</keyword>
<dbReference type="FunFam" id="3.40.50.300:FF:002307">
    <property type="entry name" value="Guanine nucleotide-binding protein G(k) subunit alpha"/>
    <property type="match status" value="1"/>
</dbReference>
<proteinExistence type="predicted"/>
<evidence type="ECO:0000313" key="12">
    <source>
        <dbReference type="Proteomes" id="UP000030693"/>
    </source>
</evidence>
<dbReference type="PROSITE" id="PS51882">
    <property type="entry name" value="G_ALPHA"/>
    <property type="match status" value="1"/>
</dbReference>
<dbReference type="InterPro" id="IPR002975">
    <property type="entry name" value="Fungi_Gprotein_alpha"/>
</dbReference>
<dbReference type="RefSeq" id="XP_009493276.1">
    <property type="nucleotide sequence ID" value="XM_009495001.1"/>
</dbReference>
<keyword evidence="2 10" id="KW-0479">Metal-binding</keyword>
<dbReference type="GeneID" id="20525846"/>
<dbReference type="EMBL" id="KB932202">
    <property type="protein sequence ID" value="KCV71698.1"/>
    <property type="molecule type" value="Genomic_DNA"/>
</dbReference>
<organism evidence="11">
    <name type="scientific">Fonticula alba</name>
    <name type="common">Slime mold</name>
    <dbReference type="NCBI Taxonomy" id="691883"/>
    <lineage>
        <taxon>Eukaryota</taxon>
        <taxon>Rotosphaerida</taxon>
        <taxon>Fonticulaceae</taxon>
        <taxon>Fonticula</taxon>
    </lineage>
</organism>
<dbReference type="OrthoDB" id="5817230at2759"/>
<keyword evidence="12" id="KW-1185">Reference proteome</keyword>
<dbReference type="GO" id="GO:0001664">
    <property type="term" value="F:G protein-coupled receptor binding"/>
    <property type="evidence" value="ECO:0007669"/>
    <property type="project" value="InterPro"/>
</dbReference>
<evidence type="ECO:0000256" key="4">
    <source>
        <dbReference type="ARBA" id="ARBA00022842"/>
    </source>
</evidence>
<dbReference type="PRINTS" id="PR01241">
    <property type="entry name" value="GPROTEINAFNG"/>
</dbReference>
<sequence>MGNSCSKPTDPGSEQNRIIEKQISIDGRHIEKETKLLLLGAGESGKSTIMKQMKILHQDGYTQPECEAFREIVWSNTIQSMQVLCRGSMSLMPPIPWVSKEMEEKAEYLMSLPAQGEDFQFSPEIAAVIKELWACQTIKDVFARSSELQLNDSAQYYFDAIDRLANMSYIPDLQDILRSRVKTTGISEMRFSFKDMKFRVFDVGGQRSERRKWIHCFEDVQAVMFCAALSEYDLFLREDEDQNRMLEALTLFDNVCNSRWFAETSIMLFLNKVDLFREKIGRVPLSKTFEDYKHGPDPDKAAEFISRKFLDINKTPEKKTIYPHLTCATDTENIRFVWAAVNDMVVRTQLRKAGMI</sequence>
<feature type="binding site" evidence="9">
    <location>
        <begin position="271"/>
        <end position="274"/>
    </location>
    <ligand>
        <name>GTP</name>
        <dbReference type="ChEBI" id="CHEBI:37565"/>
    </ligand>
</feature>
<feature type="binding site" evidence="9">
    <location>
        <position position="328"/>
    </location>
    <ligand>
        <name>GTP</name>
        <dbReference type="ChEBI" id="CHEBI:37565"/>
    </ligand>
</feature>
<dbReference type="OMA" id="YMQLQFE"/>
<gene>
    <name evidence="11" type="ORF">H696_01121</name>
</gene>
<keyword evidence="3 9" id="KW-0547">Nucleotide-binding</keyword>
<dbReference type="PANTHER" id="PTHR10218">
    <property type="entry name" value="GTP-BINDING PROTEIN ALPHA SUBUNIT"/>
    <property type="match status" value="1"/>
</dbReference>
<dbReference type="GO" id="GO:0031683">
    <property type="term" value="F:G-protein beta/gamma-subunit complex binding"/>
    <property type="evidence" value="ECO:0007669"/>
    <property type="project" value="InterPro"/>
</dbReference>
<feature type="binding site" evidence="9">
    <location>
        <begin position="177"/>
        <end position="183"/>
    </location>
    <ligand>
        <name>GTP</name>
        <dbReference type="ChEBI" id="CHEBI:37565"/>
    </ligand>
</feature>
<dbReference type="Gene3D" id="1.10.400.10">
    <property type="entry name" value="GI Alpha 1, domain 2-like"/>
    <property type="match status" value="1"/>
</dbReference>
<keyword evidence="1" id="KW-0519">Myristate</keyword>
<accession>A0A058ZCN9</accession>
<reference evidence="11" key="1">
    <citation type="submission" date="2013-04" db="EMBL/GenBank/DDBJ databases">
        <title>The Genome Sequence of Fonticula alba ATCC 38817.</title>
        <authorList>
            <consortium name="The Broad Institute Genomics Platform"/>
            <person name="Russ C."/>
            <person name="Cuomo C."/>
            <person name="Burger G."/>
            <person name="Gray M.W."/>
            <person name="Holland P.W.H."/>
            <person name="King N."/>
            <person name="Lang F.B.F."/>
            <person name="Roger A.J."/>
            <person name="Ruiz-Trillo I."/>
            <person name="Brown M."/>
            <person name="Walker B."/>
            <person name="Young S."/>
            <person name="Zeng Q."/>
            <person name="Gargeya S."/>
            <person name="Fitzgerald M."/>
            <person name="Haas B."/>
            <person name="Abouelleil A."/>
            <person name="Allen A.W."/>
            <person name="Alvarado L."/>
            <person name="Arachchi H.M."/>
            <person name="Berlin A.M."/>
            <person name="Chapman S.B."/>
            <person name="Gainer-Dewar J."/>
            <person name="Goldberg J."/>
            <person name="Griggs A."/>
            <person name="Gujja S."/>
            <person name="Hansen M."/>
            <person name="Howarth C."/>
            <person name="Imamovic A."/>
            <person name="Ireland A."/>
            <person name="Larimer J."/>
            <person name="McCowan C."/>
            <person name="Murphy C."/>
            <person name="Pearson M."/>
            <person name="Poon T.W."/>
            <person name="Priest M."/>
            <person name="Roberts A."/>
            <person name="Saif S."/>
            <person name="Shea T."/>
            <person name="Sisk P."/>
            <person name="Sykes S."/>
            <person name="Wortman J."/>
            <person name="Nusbaum C."/>
            <person name="Birren B."/>
        </authorList>
    </citation>
    <scope>NUCLEOTIDE SEQUENCE [LARGE SCALE GENOMIC DNA]</scope>
    <source>
        <strain evidence="11">ATCC 38817</strain>
    </source>
</reference>
<feature type="binding site" evidence="9">
    <location>
        <begin position="43"/>
        <end position="48"/>
    </location>
    <ligand>
        <name>GTP</name>
        <dbReference type="ChEBI" id="CHEBI:37565"/>
    </ligand>
</feature>
<dbReference type="GO" id="GO:0005525">
    <property type="term" value="F:GTP binding"/>
    <property type="evidence" value="ECO:0007669"/>
    <property type="project" value="UniProtKB-KW"/>
</dbReference>
<dbReference type="FunFam" id="3.40.50.300:FF:000692">
    <property type="entry name" value="Guanine nucleotide-binding protein subunit alpha"/>
    <property type="match status" value="1"/>
</dbReference>
<evidence type="ECO:0000256" key="2">
    <source>
        <dbReference type="ARBA" id="ARBA00022723"/>
    </source>
</evidence>
<dbReference type="GO" id="GO:0007010">
    <property type="term" value="P:cytoskeleton organization"/>
    <property type="evidence" value="ECO:0007669"/>
    <property type="project" value="UniProtKB-ARBA"/>
</dbReference>
<dbReference type="InterPro" id="IPR001019">
    <property type="entry name" value="Gprotein_alpha_su"/>
</dbReference>
<evidence type="ECO:0000256" key="5">
    <source>
        <dbReference type="ARBA" id="ARBA00023134"/>
    </source>
</evidence>
<keyword evidence="4 10" id="KW-0460">Magnesium</keyword>
<evidence type="ECO:0000256" key="3">
    <source>
        <dbReference type="ARBA" id="ARBA00022741"/>
    </source>
</evidence>
<evidence type="ECO:0000256" key="8">
    <source>
        <dbReference type="ARBA" id="ARBA00023288"/>
    </source>
</evidence>
<dbReference type="PANTHER" id="PTHR10218:SF362">
    <property type="entry name" value="G PROTEIN ALPHA O SUBUNIT"/>
    <property type="match status" value="1"/>
</dbReference>
<dbReference type="SUPFAM" id="SSF52540">
    <property type="entry name" value="P-loop containing nucleoside triphosphate hydrolases"/>
    <property type="match status" value="1"/>
</dbReference>
<feature type="binding site" evidence="9">
    <location>
        <begin position="202"/>
        <end position="206"/>
    </location>
    <ligand>
        <name>GTP</name>
        <dbReference type="ChEBI" id="CHEBI:37565"/>
    </ligand>
</feature>
<evidence type="ECO:0000256" key="9">
    <source>
        <dbReference type="PIRSR" id="PIRSR601019-1"/>
    </source>
</evidence>
<dbReference type="SUPFAM" id="SSF47895">
    <property type="entry name" value="Transducin (alpha subunit), insertion domain"/>
    <property type="match status" value="1"/>
</dbReference>
<dbReference type="PRINTS" id="PR00318">
    <property type="entry name" value="GPROTEINA"/>
</dbReference>
<dbReference type="Pfam" id="PF00503">
    <property type="entry name" value="G-alpha"/>
    <property type="match status" value="1"/>
</dbReference>
<dbReference type="Proteomes" id="UP000030693">
    <property type="component" value="Unassembled WGS sequence"/>
</dbReference>
<keyword evidence="7" id="KW-0807">Transducer</keyword>
<dbReference type="CDD" id="cd00066">
    <property type="entry name" value="G-alpha"/>
    <property type="match status" value="1"/>
</dbReference>